<dbReference type="KEGG" id="msto:MSTO_42090"/>
<evidence type="ECO:0000256" key="2">
    <source>
        <dbReference type="ARBA" id="ARBA00023125"/>
    </source>
</evidence>
<evidence type="ECO:0000259" key="5">
    <source>
        <dbReference type="PROSITE" id="PS50977"/>
    </source>
</evidence>
<feature type="DNA-binding region" description="H-T-H motif" evidence="4">
    <location>
        <begin position="27"/>
        <end position="46"/>
    </location>
</feature>
<dbReference type="PROSITE" id="PS50977">
    <property type="entry name" value="HTH_TETR_2"/>
    <property type="match status" value="1"/>
</dbReference>
<evidence type="ECO:0000313" key="7">
    <source>
        <dbReference type="Proteomes" id="UP000467130"/>
    </source>
</evidence>
<sequence length="221" mass="23938">MRARFTLAEVRAQAIQIVDKDGLASLSMRSLAAALGTGPMTLYNYVKDREELEGLVAEAVLADVRLPRRSTDWRADVKAIATAIWRTVRQHPNAAPLVLTRRTVSAAGYLPAERLVEALRRAGLSDLDALAAFRGVLSLVMGAAQVELAGPLAAADREQSNAAIAKRIGDLACSEHPHLAALAETSQRSTMGDDFDRSLDMLLTGIEARARSDTKICQHRR</sequence>
<name>A0A7I7QCG4_9MYCO</name>
<dbReference type="EMBL" id="AP022587">
    <property type="protein sequence ID" value="BBY24004.1"/>
    <property type="molecule type" value="Genomic_DNA"/>
</dbReference>
<keyword evidence="7" id="KW-1185">Reference proteome</keyword>
<reference evidence="6 7" key="1">
    <citation type="journal article" date="2019" name="Emerg. Microbes Infect.">
        <title>Comprehensive subspecies identification of 175 nontuberculous mycobacteria species based on 7547 genomic profiles.</title>
        <authorList>
            <person name="Matsumoto Y."/>
            <person name="Kinjo T."/>
            <person name="Motooka D."/>
            <person name="Nabeya D."/>
            <person name="Jung N."/>
            <person name="Uechi K."/>
            <person name="Horii T."/>
            <person name="Iida T."/>
            <person name="Fujita J."/>
            <person name="Nakamura S."/>
        </authorList>
    </citation>
    <scope>NUCLEOTIDE SEQUENCE [LARGE SCALE GENOMIC DNA]</scope>
    <source>
        <strain evidence="6 7">JCM 17783</strain>
    </source>
</reference>
<dbReference type="GO" id="GO:0000976">
    <property type="term" value="F:transcription cis-regulatory region binding"/>
    <property type="evidence" value="ECO:0007669"/>
    <property type="project" value="TreeGrafter"/>
</dbReference>
<dbReference type="GO" id="GO:0003700">
    <property type="term" value="F:DNA-binding transcription factor activity"/>
    <property type="evidence" value="ECO:0007669"/>
    <property type="project" value="TreeGrafter"/>
</dbReference>
<evidence type="ECO:0000256" key="1">
    <source>
        <dbReference type="ARBA" id="ARBA00023015"/>
    </source>
</evidence>
<keyword evidence="1" id="KW-0805">Transcription regulation</keyword>
<dbReference type="Gene3D" id="1.10.10.60">
    <property type="entry name" value="Homeodomain-like"/>
    <property type="match status" value="1"/>
</dbReference>
<dbReference type="PANTHER" id="PTHR30055">
    <property type="entry name" value="HTH-TYPE TRANSCRIPTIONAL REGULATOR RUTR"/>
    <property type="match status" value="1"/>
</dbReference>
<dbReference type="InterPro" id="IPR050109">
    <property type="entry name" value="HTH-type_TetR-like_transc_reg"/>
</dbReference>
<keyword evidence="2 4" id="KW-0238">DNA-binding</keyword>
<protein>
    <submittedName>
        <fullName evidence="6">TetR family transcriptional regulator</fullName>
    </submittedName>
</protein>
<dbReference type="Gene3D" id="1.10.357.10">
    <property type="entry name" value="Tetracycline Repressor, domain 2"/>
    <property type="match status" value="1"/>
</dbReference>
<dbReference type="InterPro" id="IPR001647">
    <property type="entry name" value="HTH_TetR"/>
</dbReference>
<evidence type="ECO:0000313" key="6">
    <source>
        <dbReference type="EMBL" id="BBY24004.1"/>
    </source>
</evidence>
<proteinExistence type="predicted"/>
<dbReference type="InterPro" id="IPR004111">
    <property type="entry name" value="Repressor_TetR_C"/>
</dbReference>
<dbReference type="InterPro" id="IPR009057">
    <property type="entry name" value="Homeodomain-like_sf"/>
</dbReference>
<dbReference type="InterPro" id="IPR036271">
    <property type="entry name" value="Tet_transcr_reg_TetR-rel_C_sf"/>
</dbReference>
<dbReference type="AlphaFoldDB" id="A0A7I7QCG4"/>
<dbReference type="PANTHER" id="PTHR30055:SF151">
    <property type="entry name" value="TRANSCRIPTIONAL REGULATORY PROTEIN"/>
    <property type="match status" value="1"/>
</dbReference>
<dbReference type="GO" id="GO:0045892">
    <property type="term" value="P:negative regulation of DNA-templated transcription"/>
    <property type="evidence" value="ECO:0007669"/>
    <property type="project" value="InterPro"/>
</dbReference>
<gene>
    <name evidence="6" type="ORF">MSTO_42090</name>
</gene>
<dbReference type="SUPFAM" id="SSF48498">
    <property type="entry name" value="Tetracyclin repressor-like, C-terminal domain"/>
    <property type="match status" value="1"/>
</dbReference>
<dbReference type="SUPFAM" id="SSF46689">
    <property type="entry name" value="Homeodomain-like"/>
    <property type="match status" value="1"/>
</dbReference>
<keyword evidence="3" id="KW-0804">Transcription</keyword>
<dbReference type="RefSeq" id="WP_163791608.1">
    <property type="nucleotide sequence ID" value="NZ_AP022587.1"/>
</dbReference>
<dbReference type="Pfam" id="PF02909">
    <property type="entry name" value="TetR_C_1"/>
    <property type="match status" value="1"/>
</dbReference>
<feature type="domain" description="HTH tetR-type" evidence="5">
    <location>
        <begin position="4"/>
        <end position="64"/>
    </location>
</feature>
<dbReference type="Proteomes" id="UP000467130">
    <property type="component" value="Chromosome"/>
</dbReference>
<organism evidence="6 7">
    <name type="scientific">Mycobacterium stomatepiae</name>
    <dbReference type="NCBI Taxonomy" id="470076"/>
    <lineage>
        <taxon>Bacteria</taxon>
        <taxon>Bacillati</taxon>
        <taxon>Actinomycetota</taxon>
        <taxon>Actinomycetes</taxon>
        <taxon>Mycobacteriales</taxon>
        <taxon>Mycobacteriaceae</taxon>
        <taxon>Mycobacterium</taxon>
        <taxon>Mycobacterium simiae complex</taxon>
    </lineage>
</organism>
<evidence type="ECO:0000256" key="3">
    <source>
        <dbReference type="ARBA" id="ARBA00023163"/>
    </source>
</evidence>
<accession>A0A7I7QCG4</accession>
<evidence type="ECO:0000256" key="4">
    <source>
        <dbReference type="PROSITE-ProRule" id="PRU00335"/>
    </source>
</evidence>